<comment type="caution">
    <text evidence="1">The sequence shown here is derived from an EMBL/GenBank/DDBJ whole genome shotgun (WGS) entry which is preliminary data.</text>
</comment>
<proteinExistence type="predicted"/>
<dbReference type="Proteomes" id="UP001530400">
    <property type="component" value="Unassembled WGS sequence"/>
</dbReference>
<gene>
    <name evidence="1" type="ORF">ACHAWO_002197</name>
</gene>
<sequence length="229" mass="24921">MSSSPSSNDNDPNKKKELTPETIAEMIEVSFINSCLQLASGYVDVLKLFIVAVKAGYEAGLSLDQLEKLVHDCPVNTANRDLMKEEKDLRREWMLVVYTMLDGLNSIDGKVIASADANVEGTAESRVSNLISAILNIRQQLELEEEQSGGERDATAALASLSVSEALLRSETLTQMKDACGSNLMEKAFLMNDVSVAILTFKVIEEERLCLEGSSVNIQPPQPPIPGTS</sequence>
<name>A0ABD3NJ38_9STRA</name>
<evidence type="ECO:0000313" key="2">
    <source>
        <dbReference type="Proteomes" id="UP001530400"/>
    </source>
</evidence>
<organism evidence="1 2">
    <name type="scientific">Cyclotella atomus</name>
    <dbReference type="NCBI Taxonomy" id="382360"/>
    <lineage>
        <taxon>Eukaryota</taxon>
        <taxon>Sar</taxon>
        <taxon>Stramenopiles</taxon>
        <taxon>Ochrophyta</taxon>
        <taxon>Bacillariophyta</taxon>
        <taxon>Coscinodiscophyceae</taxon>
        <taxon>Thalassiosirophycidae</taxon>
        <taxon>Stephanodiscales</taxon>
        <taxon>Stephanodiscaceae</taxon>
        <taxon>Cyclotella</taxon>
    </lineage>
</organism>
<keyword evidence="2" id="KW-1185">Reference proteome</keyword>
<reference evidence="1 2" key="1">
    <citation type="submission" date="2024-10" db="EMBL/GenBank/DDBJ databases">
        <title>Updated reference genomes for cyclostephanoid diatoms.</title>
        <authorList>
            <person name="Roberts W.R."/>
            <person name="Alverson A.J."/>
        </authorList>
    </citation>
    <scope>NUCLEOTIDE SEQUENCE [LARGE SCALE GENOMIC DNA]</scope>
    <source>
        <strain evidence="1 2">AJA010-31</strain>
    </source>
</reference>
<protein>
    <submittedName>
        <fullName evidence="1">Uncharacterized protein</fullName>
    </submittedName>
</protein>
<dbReference type="AlphaFoldDB" id="A0ABD3NJ38"/>
<evidence type="ECO:0000313" key="1">
    <source>
        <dbReference type="EMBL" id="KAL3774561.1"/>
    </source>
</evidence>
<accession>A0ABD3NJ38</accession>
<dbReference type="EMBL" id="JALLPJ020001188">
    <property type="protein sequence ID" value="KAL3774561.1"/>
    <property type="molecule type" value="Genomic_DNA"/>
</dbReference>